<keyword evidence="3" id="KW-0963">Cytoplasm</keyword>
<dbReference type="GO" id="GO:0051500">
    <property type="term" value="F:D-tyrosyl-tRNA(Tyr) deacylase activity"/>
    <property type="evidence" value="ECO:0007669"/>
    <property type="project" value="TreeGrafter"/>
</dbReference>
<evidence type="ECO:0000313" key="4">
    <source>
        <dbReference type="EMBL" id="KFI20359.1"/>
    </source>
</evidence>
<dbReference type="SMR" id="A0A0E2Z4F2"/>
<name>A0A0E2Z4F2_9GAMM</name>
<dbReference type="Pfam" id="PF02580">
    <property type="entry name" value="Tyr_Deacylase"/>
    <property type="match status" value="1"/>
</dbReference>
<comment type="subcellular location">
    <subcellularLocation>
        <location evidence="3">Cytoplasm</location>
    </subcellularLocation>
</comment>
<dbReference type="AlphaFoldDB" id="A0A0E2Z4F2"/>
<dbReference type="EC" id="3.1.1.-" evidence="3"/>
<keyword evidence="3" id="KW-0694">RNA-binding</keyword>
<dbReference type="GO" id="GO:0043908">
    <property type="term" value="F:Ser(Gly)-tRNA(Ala) hydrolase activity"/>
    <property type="evidence" value="ECO:0007669"/>
    <property type="project" value="UniProtKB-UniRule"/>
</dbReference>
<dbReference type="FunFam" id="3.50.80.10:FF:000001">
    <property type="entry name" value="D-aminoacyl-tRNA deacylase"/>
    <property type="match status" value="1"/>
</dbReference>
<dbReference type="EMBL" id="JPGN01000022">
    <property type="protein sequence ID" value="KFI20359.1"/>
    <property type="molecule type" value="Genomic_DNA"/>
</dbReference>
<dbReference type="GO" id="GO:0005737">
    <property type="term" value="C:cytoplasm"/>
    <property type="evidence" value="ECO:0007669"/>
    <property type="project" value="UniProtKB-SubCell"/>
</dbReference>
<reference evidence="4 5" key="1">
    <citation type="submission" date="2014-07" db="EMBL/GenBank/DDBJ databases">
        <title>Comparative analysis of Nitrosococcus oceani genome inventories of strains from Pacific and Atlantic gyres.</title>
        <authorList>
            <person name="Lim C.K."/>
            <person name="Wang L."/>
            <person name="Sayavedra-Soto L.A."/>
            <person name="Klotz M.G."/>
        </authorList>
    </citation>
    <scope>NUCLEOTIDE SEQUENCE [LARGE SCALE GENOMIC DNA]</scope>
    <source>
        <strain evidence="4 5">C-27</strain>
    </source>
</reference>
<dbReference type="PANTHER" id="PTHR10472">
    <property type="entry name" value="D-TYROSYL-TRNA TYR DEACYLASE"/>
    <property type="match status" value="1"/>
</dbReference>
<comment type="caution">
    <text evidence="4">The sequence shown here is derived from an EMBL/GenBank/DDBJ whole genome shotgun (WGS) entry which is preliminary data.</text>
</comment>
<comment type="catalytic activity">
    <reaction evidence="3">
        <text>glycyl-tRNA(Ala) + H2O = tRNA(Ala) + glycine + H(+)</text>
        <dbReference type="Rhea" id="RHEA:53744"/>
        <dbReference type="Rhea" id="RHEA-COMP:9657"/>
        <dbReference type="Rhea" id="RHEA-COMP:13640"/>
        <dbReference type="ChEBI" id="CHEBI:15377"/>
        <dbReference type="ChEBI" id="CHEBI:15378"/>
        <dbReference type="ChEBI" id="CHEBI:57305"/>
        <dbReference type="ChEBI" id="CHEBI:78442"/>
        <dbReference type="ChEBI" id="CHEBI:78522"/>
    </reaction>
</comment>
<comment type="function">
    <text evidence="3">An aminoacyl-tRNA editing enzyme that deacylates mischarged D-aminoacyl-tRNAs. Also deacylates mischarged glycyl-tRNA(Ala), protecting cells against glycine mischarging by AlaRS. Acts via tRNA-based rather than protein-based catalysis; rejects L-amino acids rather than detecting D-amino acids in the active site. By recycling D-aminoacyl-tRNA to D-amino acids and free tRNA molecules, this enzyme counteracts the toxicity associated with the formation of D-aminoacyl-tRNA entities in vivo and helps enforce protein L-homochirality.</text>
</comment>
<dbReference type="GO" id="GO:0106026">
    <property type="term" value="F:Gly-tRNA(Ala) deacylase activity"/>
    <property type="evidence" value="ECO:0007669"/>
    <property type="project" value="UniProtKB-UniRule"/>
</dbReference>
<comment type="catalytic activity">
    <reaction evidence="3">
        <text>a D-aminoacyl-tRNA + H2O = a tRNA + a D-alpha-amino acid + H(+)</text>
        <dbReference type="Rhea" id="RHEA:13953"/>
        <dbReference type="Rhea" id="RHEA-COMP:10123"/>
        <dbReference type="Rhea" id="RHEA-COMP:10124"/>
        <dbReference type="ChEBI" id="CHEBI:15377"/>
        <dbReference type="ChEBI" id="CHEBI:15378"/>
        <dbReference type="ChEBI" id="CHEBI:59871"/>
        <dbReference type="ChEBI" id="CHEBI:78442"/>
        <dbReference type="ChEBI" id="CHEBI:79333"/>
        <dbReference type="EC" id="3.1.1.96"/>
    </reaction>
</comment>
<dbReference type="Proteomes" id="UP000028839">
    <property type="component" value="Unassembled WGS sequence"/>
</dbReference>
<proteinExistence type="inferred from homology"/>
<gene>
    <name evidence="3" type="primary">dtd</name>
    <name evidence="4" type="ORF">IB75_03575</name>
</gene>
<feature type="short sequence motif" description="Gly-cisPro motif, important for rejection of L-amino acids" evidence="3">
    <location>
        <begin position="137"/>
        <end position="138"/>
    </location>
</feature>
<dbReference type="InterPro" id="IPR003732">
    <property type="entry name" value="Daa-tRNA_deacyls_DTD"/>
</dbReference>
<dbReference type="GO" id="GO:0019478">
    <property type="term" value="P:D-amino acid catabolic process"/>
    <property type="evidence" value="ECO:0007669"/>
    <property type="project" value="UniProtKB-UniRule"/>
</dbReference>
<protein>
    <recommendedName>
        <fullName evidence="3">D-aminoacyl-tRNA deacylase</fullName>
        <shortName evidence="3">DTD</shortName>
        <ecNumber evidence="3">3.1.1.96</ecNumber>
    </recommendedName>
    <alternativeName>
        <fullName evidence="3">Gly-tRNA(Ala) deacylase</fullName>
        <ecNumber evidence="3">3.1.1.-</ecNumber>
    </alternativeName>
</protein>
<organism evidence="4 5">
    <name type="scientific">Nitrosococcus oceani C-27</name>
    <dbReference type="NCBI Taxonomy" id="314279"/>
    <lineage>
        <taxon>Bacteria</taxon>
        <taxon>Pseudomonadati</taxon>
        <taxon>Pseudomonadota</taxon>
        <taxon>Gammaproteobacteria</taxon>
        <taxon>Chromatiales</taxon>
        <taxon>Chromatiaceae</taxon>
        <taxon>Nitrosococcus</taxon>
    </lineage>
</organism>
<evidence type="ECO:0000313" key="5">
    <source>
        <dbReference type="Proteomes" id="UP000028839"/>
    </source>
</evidence>
<dbReference type="GO" id="GO:0000049">
    <property type="term" value="F:tRNA binding"/>
    <property type="evidence" value="ECO:0007669"/>
    <property type="project" value="UniProtKB-UniRule"/>
</dbReference>
<dbReference type="NCBIfam" id="TIGR00256">
    <property type="entry name" value="D-aminoacyl-tRNA deacylase"/>
    <property type="match status" value="1"/>
</dbReference>
<evidence type="ECO:0000256" key="1">
    <source>
        <dbReference type="ARBA" id="ARBA00009673"/>
    </source>
</evidence>
<dbReference type="Gene3D" id="3.50.80.10">
    <property type="entry name" value="D-tyrosyl-tRNA(Tyr) deacylase"/>
    <property type="match status" value="1"/>
</dbReference>
<dbReference type="SUPFAM" id="SSF69500">
    <property type="entry name" value="DTD-like"/>
    <property type="match status" value="1"/>
</dbReference>
<dbReference type="HAMAP" id="MF_00518">
    <property type="entry name" value="Deacylase_Dtd"/>
    <property type="match status" value="1"/>
</dbReference>
<comment type="similarity">
    <text evidence="1 3">Belongs to the DTD family.</text>
</comment>
<sequence>MIALLQRVTQAQVTVAGEVIARIGPGLVVLVGIERGDGPPQAERLLERLLSYRVFADSKGHMNLSLADVEGALLVVPQFTLAADTGKGTRPSFTPAAPPPLGKQIFEYLFAQAKARYSRCAAGRFGAHMQLSLTNDGPVTFTLQIPPAVQTATTE</sequence>
<dbReference type="EC" id="3.1.1.96" evidence="3"/>
<comment type="subunit">
    <text evidence="3">Homodimer.</text>
</comment>
<comment type="domain">
    <text evidence="3">A Gly-cisPro motif from one monomer fits into the active site of the other monomer to allow specific chiral rejection of L-amino acids.</text>
</comment>
<dbReference type="InterPro" id="IPR023509">
    <property type="entry name" value="DTD-like_sf"/>
</dbReference>
<dbReference type="HOGENOM" id="CLU_076901_1_1_6"/>
<dbReference type="PANTHER" id="PTHR10472:SF5">
    <property type="entry name" value="D-AMINOACYL-TRNA DEACYLASE 1"/>
    <property type="match status" value="1"/>
</dbReference>
<keyword evidence="3" id="KW-0820">tRNA-binding</keyword>
<evidence type="ECO:0000256" key="3">
    <source>
        <dbReference type="HAMAP-Rule" id="MF_00518"/>
    </source>
</evidence>
<keyword evidence="2 3" id="KW-0378">Hydrolase</keyword>
<evidence type="ECO:0000256" key="2">
    <source>
        <dbReference type="ARBA" id="ARBA00022801"/>
    </source>
</evidence>
<accession>A0A0E2Z4F2</accession>
<dbReference type="OrthoDB" id="9801395at2"/>